<evidence type="ECO:0000313" key="6">
    <source>
        <dbReference type="EMBL" id="RDU22545.1"/>
    </source>
</evidence>
<evidence type="ECO:0000256" key="3">
    <source>
        <dbReference type="PROSITE-ProRule" id="PRU00169"/>
    </source>
</evidence>
<organism evidence="6 7">
    <name type="scientific">Anaerosacchariphilus polymeriproducens</name>
    <dbReference type="NCBI Taxonomy" id="1812858"/>
    <lineage>
        <taxon>Bacteria</taxon>
        <taxon>Bacillati</taxon>
        <taxon>Bacillota</taxon>
        <taxon>Clostridia</taxon>
        <taxon>Lachnospirales</taxon>
        <taxon>Lachnospiraceae</taxon>
        <taxon>Anaerosacchariphilus</taxon>
    </lineage>
</organism>
<dbReference type="PROSITE" id="PS50110">
    <property type="entry name" value="RESPONSE_REGULATORY"/>
    <property type="match status" value="1"/>
</dbReference>
<feature type="modified residue" description="4-aspartylphosphate" evidence="3">
    <location>
        <position position="59"/>
    </location>
</feature>
<dbReference type="GO" id="GO:0000156">
    <property type="term" value="F:phosphorelay response regulator activity"/>
    <property type="evidence" value="ECO:0007669"/>
    <property type="project" value="InterPro"/>
</dbReference>
<evidence type="ECO:0000259" key="4">
    <source>
        <dbReference type="PROSITE" id="PS50110"/>
    </source>
</evidence>
<comment type="caution">
    <text evidence="6">The sequence shown here is derived from an EMBL/GenBank/DDBJ whole genome shotgun (WGS) entry which is preliminary data.</text>
</comment>
<dbReference type="SMART" id="SM00850">
    <property type="entry name" value="LytTR"/>
    <property type="match status" value="1"/>
</dbReference>
<keyword evidence="7" id="KW-1185">Reference proteome</keyword>
<evidence type="ECO:0000256" key="2">
    <source>
        <dbReference type="ARBA" id="ARBA00024867"/>
    </source>
</evidence>
<evidence type="ECO:0000259" key="5">
    <source>
        <dbReference type="PROSITE" id="PS50930"/>
    </source>
</evidence>
<dbReference type="SMART" id="SM00448">
    <property type="entry name" value="REC"/>
    <property type="match status" value="1"/>
</dbReference>
<dbReference type="AlphaFoldDB" id="A0A371ASK1"/>
<dbReference type="PANTHER" id="PTHR37299">
    <property type="entry name" value="TRANSCRIPTIONAL REGULATOR-RELATED"/>
    <property type="match status" value="1"/>
</dbReference>
<dbReference type="Gene3D" id="2.40.50.1020">
    <property type="entry name" value="LytTr DNA-binding domain"/>
    <property type="match status" value="1"/>
</dbReference>
<dbReference type="GO" id="GO:0003677">
    <property type="term" value="F:DNA binding"/>
    <property type="evidence" value="ECO:0007669"/>
    <property type="project" value="UniProtKB-KW"/>
</dbReference>
<gene>
    <name evidence="6" type="ORF">DWV06_14785</name>
</gene>
<dbReference type="InterPro" id="IPR046947">
    <property type="entry name" value="LytR-like"/>
</dbReference>
<feature type="domain" description="Response regulatory" evidence="4">
    <location>
        <begin position="5"/>
        <end position="122"/>
    </location>
</feature>
<sequence>MKLVKIAVCEDEKLFQNQIIKLIDKYYHNLDTLIDTFDSGEEFLKRYQSGYTYDLILLDIEMKKLDGITTAKKLRAFGGNEFIVFLTSHTEFAMEGYEVEAVRFLAKPVKEEKMFETLKEIDRRMEQRETMLLHTQKEEVIVEIRDIVYIESVRNDVFVFVRNNSEGDKGKYFLSEYRVRKRIKDFEMELSKKQFFRCHRSYIINLDYLTSYHAREVTIFSDICLPISRGRDKELKEKIIHCIKTQ</sequence>
<dbReference type="SUPFAM" id="SSF52172">
    <property type="entry name" value="CheY-like"/>
    <property type="match status" value="1"/>
</dbReference>
<evidence type="ECO:0000256" key="1">
    <source>
        <dbReference type="ARBA" id="ARBA00018672"/>
    </source>
</evidence>
<comment type="function">
    <text evidence="2">May play the central regulatory role in sporulation. It may be an element of the effector pathway responsible for the activation of sporulation genes in response to nutritional stress. Spo0A may act in concert with spo0H (a sigma factor) to control the expression of some genes that are critical to the sporulation process.</text>
</comment>
<accession>A0A371ASK1</accession>
<dbReference type="EMBL" id="QRCT01000049">
    <property type="protein sequence ID" value="RDU22545.1"/>
    <property type="molecule type" value="Genomic_DNA"/>
</dbReference>
<dbReference type="PANTHER" id="PTHR37299:SF1">
    <property type="entry name" value="STAGE 0 SPORULATION PROTEIN A HOMOLOG"/>
    <property type="match status" value="1"/>
</dbReference>
<dbReference type="Pfam" id="PF00072">
    <property type="entry name" value="Response_reg"/>
    <property type="match status" value="1"/>
</dbReference>
<dbReference type="Proteomes" id="UP000255036">
    <property type="component" value="Unassembled WGS sequence"/>
</dbReference>
<feature type="domain" description="HTH LytTR-type" evidence="5">
    <location>
        <begin position="131"/>
        <end position="241"/>
    </location>
</feature>
<keyword evidence="3" id="KW-0597">Phosphoprotein</keyword>
<proteinExistence type="predicted"/>
<reference evidence="6 7" key="1">
    <citation type="submission" date="2018-07" db="EMBL/GenBank/DDBJ databases">
        <title>Anaerosacharophilus polymeroproducens gen. nov. sp. nov., an anaerobic bacterium isolated from salt field.</title>
        <authorList>
            <person name="Kim W."/>
            <person name="Yang S.-H."/>
            <person name="Oh J."/>
            <person name="Lee J.-H."/>
            <person name="Kwon K.K."/>
        </authorList>
    </citation>
    <scope>NUCLEOTIDE SEQUENCE [LARGE SCALE GENOMIC DNA]</scope>
    <source>
        <strain evidence="6 7">MCWD5</strain>
    </source>
</reference>
<protein>
    <recommendedName>
        <fullName evidence="1">Stage 0 sporulation protein A homolog</fullName>
    </recommendedName>
</protein>
<dbReference type="Pfam" id="PF04397">
    <property type="entry name" value="LytTR"/>
    <property type="match status" value="1"/>
</dbReference>
<dbReference type="InterPro" id="IPR011006">
    <property type="entry name" value="CheY-like_superfamily"/>
</dbReference>
<dbReference type="InterPro" id="IPR001789">
    <property type="entry name" value="Sig_transdc_resp-reg_receiver"/>
</dbReference>
<name>A0A371ASK1_9FIRM</name>
<evidence type="ECO:0000313" key="7">
    <source>
        <dbReference type="Proteomes" id="UP000255036"/>
    </source>
</evidence>
<keyword evidence="6" id="KW-0238">DNA-binding</keyword>
<dbReference type="InterPro" id="IPR007492">
    <property type="entry name" value="LytTR_DNA-bd_dom"/>
</dbReference>
<dbReference type="Gene3D" id="3.40.50.2300">
    <property type="match status" value="1"/>
</dbReference>
<dbReference type="PROSITE" id="PS50930">
    <property type="entry name" value="HTH_LYTTR"/>
    <property type="match status" value="1"/>
</dbReference>